<dbReference type="STRING" id="1185766.SAMN05216224_10872"/>
<reference evidence="1 2" key="1">
    <citation type="submission" date="2014-03" db="EMBL/GenBank/DDBJ databases">
        <title>The draft genome sequence of Thioclava dalianensis DLFJ1-1.</title>
        <authorList>
            <person name="Lai Q."/>
            <person name="Shao Z."/>
        </authorList>
    </citation>
    <scope>NUCLEOTIDE SEQUENCE [LARGE SCALE GENOMIC DNA]</scope>
    <source>
        <strain evidence="1 2">DLFJ1-1</strain>
    </source>
</reference>
<dbReference type="Proteomes" id="UP000027725">
    <property type="component" value="Unassembled WGS sequence"/>
</dbReference>
<keyword evidence="2" id="KW-1185">Reference proteome</keyword>
<comment type="caution">
    <text evidence="1">The sequence shown here is derived from an EMBL/GenBank/DDBJ whole genome shotgun (WGS) entry which is preliminary data.</text>
</comment>
<dbReference type="AlphaFoldDB" id="A0A074TJ86"/>
<organism evidence="1 2">
    <name type="scientific">Thioclava dalianensis</name>
    <dbReference type="NCBI Taxonomy" id="1185766"/>
    <lineage>
        <taxon>Bacteria</taxon>
        <taxon>Pseudomonadati</taxon>
        <taxon>Pseudomonadota</taxon>
        <taxon>Alphaproteobacteria</taxon>
        <taxon>Rhodobacterales</taxon>
        <taxon>Paracoccaceae</taxon>
        <taxon>Thioclava</taxon>
    </lineage>
</organism>
<name>A0A074TJ86_9RHOB</name>
<dbReference type="RefSeq" id="WP_038060650.1">
    <property type="nucleotide sequence ID" value="NZ_FOVB01000008.1"/>
</dbReference>
<gene>
    <name evidence="1" type="ORF">DL1_00030</name>
</gene>
<sequence length="66" mass="7199">MRKKMTPEQRVEAIRSAAVAFANDYGPLPAANAGDEAARHEVAHRLWKALRAQGLSIVTADKIQSN</sequence>
<accession>A0A074TJ86</accession>
<protein>
    <submittedName>
        <fullName evidence="1">Uncharacterized protein</fullName>
    </submittedName>
</protein>
<proteinExistence type="predicted"/>
<evidence type="ECO:0000313" key="1">
    <source>
        <dbReference type="EMBL" id="KEP71746.1"/>
    </source>
</evidence>
<evidence type="ECO:0000313" key="2">
    <source>
        <dbReference type="Proteomes" id="UP000027725"/>
    </source>
</evidence>
<dbReference type="EMBL" id="JHEH01000001">
    <property type="protein sequence ID" value="KEP71746.1"/>
    <property type="molecule type" value="Genomic_DNA"/>
</dbReference>